<name>A0A644YX01_9ZZZZ</name>
<proteinExistence type="predicted"/>
<accession>A0A644YX01</accession>
<organism evidence="1">
    <name type="scientific">bioreactor metagenome</name>
    <dbReference type="NCBI Taxonomy" id="1076179"/>
    <lineage>
        <taxon>unclassified sequences</taxon>
        <taxon>metagenomes</taxon>
        <taxon>ecological metagenomes</taxon>
    </lineage>
</organism>
<protein>
    <submittedName>
        <fullName evidence="1">Uncharacterized protein</fullName>
    </submittedName>
</protein>
<gene>
    <name evidence="1" type="ORF">SDC9_79112</name>
</gene>
<reference evidence="1" key="1">
    <citation type="submission" date="2019-08" db="EMBL/GenBank/DDBJ databases">
        <authorList>
            <person name="Kucharzyk K."/>
            <person name="Murdoch R.W."/>
            <person name="Higgins S."/>
            <person name="Loffler F."/>
        </authorList>
    </citation>
    <scope>NUCLEOTIDE SEQUENCE</scope>
</reference>
<dbReference type="EMBL" id="VSSQ01006393">
    <property type="protein sequence ID" value="MPM32548.1"/>
    <property type="molecule type" value="Genomic_DNA"/>
</dbReference>
<sequence>MKESGAPGCVHEQFAVDRQRRPYPHSFSRAVVDFIGNGIELFLAVDALIRPLGRVLAHQTIHVLVGASLPGAAGIAEVHRYAGLLTELPVHGDLPGLGRTSCSACGGVGLCGPCPCCAAVTCRASVAIAGQSLVRCPSTASGWSC</sequence>
<evidence type="ECO:0000313" key="1">
    <source>
        <dbReference type="EMBL" id="MPM32548.1"/>
    </source>
</evidence>
<comment type="caution">
    <text evidence="1">The sequence shown here is derived from an EMBL/GenBank/DDBJ whole genome shotgun (WGS) entry which is preliminary data.</text>
</comment>
<dbReference type="AlphaFoldDB" id="A0A644YX01"/>